<dbReference type="PANTHER" id="PTHR12358">
    <property type="entry name" value="SPHINGOSINE KINASE"/>
    <property type="match status" value="1"/>
</dbReference>
<keyword evidence="3" id="KW-0444">Lipid biosynthesis</keyword>
<organism evidence="14 16">
    <name type="scientific">Criibacterium bergeronii</name>
    <dbReference type="NCBI Taxonomy" id="1871336"/>
    <lineage>
        <taxon>Bacteria</taxon>
        <taxon>Bacillati</taxon>
        <taxon>Bacillota</taxon>
        <taxon>Clostridia</taxon>
        <taxon>Peptostreptococcales</taxon>
        <taxon>Filifactoraceae</taxon>
        <taxon>Criibacterium</taxon>
    </lineage>
</organism>
<evidence type="ECO:0000256" key="12">
    <source>
        <dbReference type="ARBA" id="ARBA00023264"/>
    </source>
</evidence>
<accession>A0A371IP63</accession>
<dbReference type="InterPro" id="IPR050187">
    <property type="entry name" value="Lipid_Phosphate_FormReg"/>
</dbReference>
<keyword evidence="16" id="KW-1185">Reference proteome</keyword>
<comment type="similarity">
    <text evidence="2">Belongs to the diacylglycerol/lipid kinase family.</text>
</comment>
<dbReference type="AlphaFoldDB" id="A0A371IP63"/>
<keyword evidence="7 14" id="KW-0418">Kinase</keyword>
<dbReference type="InterPro" id="IPR016064">
    <property type="entry name" value="NAD/diacylglycerol_kinase_sf"/>
</dbReference>
<dbReference type="STRING" id="1871336.BBG48_01025"/>
<evidence type="ECO:0000313" key="14">
    <source>
        <dbReference type="EMBL" id="RDY22275.1"/>
    </source>
</evidence>
<dbReference type="InterPro" id="IPR005218">
    <property type="entry name" value="Diacylglycerol/lipid_kinase"/>
</dbReference>
<dbReference type="RefSeq" id="WP_068911654.1">
    <property type="nucleotide sequence ID" value="NZ_MBEW02000001.1"/>
</dbReference>
<dbReference type="Proteomes" id="UP000093352">
    <property type="component" value="Unassembled WGS sequence"/>
</dbReference>
<keyword evidence="6" id="KW-0547">Nucleotide-binding</keyword>
<dbReference type="SMART" id="SM00046">
    <property type="entry name" value="DAGKc"/>
    <property type="match status" value="1"/>
</dbReference>
<keyword evidence="4" id="KW-0808">Transferase</keyword>
<keyword evidence="12" id="KW-1208">Phospholipid metabolism</keyword>
<dbReference type="Gene3D" id="2.60.200.40">
    <property type="match status" value="1"/>
</dbReference>
<evidence type="ECO:0000313" key="16">
    <source>
        <dbReference type="Proteomes" id="UP000093352"/>
    </source>
</evidence>
<dbReference type="GO" id="GO:0005886">
    <property type="term" value="C:plasma membrane"/>
    <property type="evidence" value="ECO:0007669"/>
    <property type="project" value="TreeGrafter"/>
</dbReference>
<evidence type="ECO:0000256" key="3">
    <source>
        <dbReference type="ARBA" id="ARBA00022516"/>
    </source>
</evidence>
<name>A0A371IP63_9FIRM</name>
<dbReference type="NCBIfam" id="TIGR00147">
    <property type="entry name" value="YegS/Rv2252/BmrU family lipid kinase"/>
    <property type="match status" value="1"/>
</dbReference>
<evidence type="ECO:0000256" key="5">
    <source>
        <dbReference type="ARBA" id="ARBA00022723"/>
    </source>
</evidence>
<keyword evidence="8" id="KW-0067">ATP-binding</keyword>
<dbReference type="OrthoDB" id="142078at2"/>
<evidence type="ECO:0000256" key="10">
    <source>
        <dbReference type="ARBA" id="ARBA00023098"/>
    </source>
</evidence>
<dbReference type="GO" id="GO:0004143">
    <property type="term" value="F:ATP-dependent diacylglycerol kinase activity"/>
    <property type="evidence" value="ECO:0007669"/>
    <property type="project" value="TreeGrafter"/>
</dbReference>
<keyword evidence="5" id="KW-0479">Metal-binding</keyword>
<dbReference type="GO" id="GO:0005524">
    <property type="term" value="F:ATP binding"/>
    <property type="evidence" value="ECO:0007669"/>
    <property type="project" value="UniProtKB-KW"/>
</dbReference>
<dbReference type="InterPro" id="IPR017438">
    <property type="entry name" value="ATP-NAD_kinase_N"/>
</dbReference>
<evidence type="ECO:0000256" key="4">
    <source>
        <dbReference type="ARBA" id="ARBA00022679"/>
    </source>
</evidence>
<comment type="cofactor">
    <cofactor evidence="1">
        <name>Mg(2+)</name>
        <dbReference type="ChEBI" id="CHEBI:18420"/>
    </cofactor>
</comment>
<evidence type="ECO:0000256" key="11">
    <source>
        <dbReference type="ARBA" id="ARBA00023209"/>
    </source>
</evidence>
<evidence type="ECO:0000259" key="13">
    <source>
        <dbReference type="PROSITE" id="PS50146"/>
    </source>
</evidence>
<dbReference type="SUPFAM" id="SSF111331">
    <property type="entry name" value="NAD kinase/diacylglycerol kinase-like"/>
    <property type="match status" value="1"/>
</dbReference>
<feature type="domain" description="DAGKc" evidence="13">
    <location>
        <begin position="1"/>
        <end position="132"/>
    </location>
</feature>
<evidence type="ECO:0000256" key="2">
    <source>
        <dbReference type="ARBA" id="ARBA00005983"/>
    </source>
</evidence>
<dbReference type="Gene3D" id="3.40.50.10330">
    <property type="entry name" value="Probable inorganic polyphosphate/atp-NAD kinase, domain 1"/>
    <property type="match status" value="1"/>
</dbReference>
<dbReference type="PROSITE" id="PS50146">
    <property type="entry name" value="DAGK"/>
    <property type="match status" value="1"/>
</dbReference>
<evidence type="ECO:0000313" key="15">
    <source>
        <dbReference type="EMBL" id="TRW28771.1"/>
    </source>
</evidence>
<dbReference type="GO" id="GO:0046872">
    <property type="term" value="F:metal ion binding"/>
    <property type="evidence" value="ECO:0007669"/>
    <property type="project" value="UniProtKB-KW"/>
</dbReference>
<dbReference type="EMBL" id="MBEW02000001">
    <property type="protein sequence ID" value="RDY22275.1"/>
    <property type="molecule type" value="Genomic_DNA"/>
</dbReference>
<evidence type="ECO:0000256" key="6">
    <source>
        <dbReference type="ARBA" id="ARBA00022741"/>
    </source>
</evidence>
<evidence type="ECO:0000256" key="1">
    <source>
        <dbReference type="ARBA" id="ARBA00001946"/>
    </source>
</evidence>
<keyword evidence="11" id="KW-0594">Phospholipid biosynthesis</keyword>
<reference evidence="15 17" key="3">
    <citation type="submission" date="2019-07" db="EMBL/GenBank/DDBJ databases">
        <title>Criibacterium bergeronii gen. nov., sp. nov. isolated from human clinical samples.</title>
        <authorList>
            <person name="Maheux A.F."/>
            <person name="Boudreau D.K."/>
            <person name="Berube E."/>
            <person name="Brodeur S."/>
            <person name="Bernard K.A."/>
            <person name="Abed J.Y."/>
            <person name="Ducrey E."/>
            <person name="Guay E.F."/>
            <person name="Raymond F."/>
            <person name="Corbeil J."/>
            <person name="Domingo M.-C."/>
            <person name="Roy P.H."/>
            <person name="Boissinot M."/>
            <person name="Tocheva E.I."/>
            <person name="Omar R.F."/>
        </authorList>
    </citation>
    <scope>NUCLEOTIDE SEQUENCE [LARGE SCALE GENOMIC DNA]</scope>
    <source>
        <strain evidence="15 17">CCRI-24246</strain>
    </source>
</reference>
<gene>
    <name evidence="14" type="ORF">BBG48_000735</name>
    <name evidence="15" type="ORF">FL857_01425</name>
</gene>
<keyword evidence="9" id="KW-0460">Magnesium</keyword>
<reference evidence="14 16" key="1">
    <citation type="journal article" date="2016" name="Genome Announc.">
        <title>Draft Genome Sequence of Criibacterium bergeronii gen. nov., sp. nov., Strain CCRI-22567T, Isolated from a Vaginal Sample from a Woman with Bacterial Vaginosis.</title>
        <authorList>
            <person name="Maheux A.F."/>
            <person name="Berube E."/>
            <person name="Boudreau D.K."/>
            <person name="Raymond F."/>
            <person name="Corbeil J."/>
            <person name="Roy P.H."/>
            <person name="Boissinot M."/>
            <person name="Omar R.F."/>
        </authorList>
    </citation>
    <scope>NUCLEOTIDE SEQUENCE [LARGE SCALE GENOMIC DNA]</scope>
    <source>
        <strain evidence="14 16">CCRI-22567</strain>
    </source>
</reference>
<dbReference type="GO" id="GO:0008654">
    <property type="term" value="P:phospholipid biosynthetic process"/>
    <property type="evidence" value="ECO:0007669"/>
    <property type="project" value="UniProtKB-KW"/>
</dbReference>
<evidence type="ECO:0000256" key="7">
    <source>
        <dbReference type="ARBA" id="ARBA00022777"/>
    </source>
</evidence>
<proteinExistence type="inferred from homology"/>
<comment type="caution">
    <text evidence="14">The sequence shown here is derived from an EMBL/GenBank/DDBJ whole genome shotgun (WGS) entry which is preliminary data.</text>
</comment>
<dbReference type="Pfam" id="PF19279">
    <property type="entry name" value="YegS_C"/>
    <property type="match status" value="1"/>
</dbReference>
<dbReference type="Proteomes" id="UP000319424">
    <property type="component" value="Unassembled WGS sequence"/>
</dbReference>
<sequence length="301" mass="32981">MSYQKALLIYNPNSGNRKIPKILDEIIEILIQKNILTTSIRLDDKLYKDLNDILKTYEYDIVIAAGGDGTIMMVAQAMLDSDVKKPLGVLGAGTCNNFALNIGMPDDIMQSAAIIAEGKSDYVDYGLANDKLFLSSIAAGVFAQISFETGQDIKERIGPLAYYLQGITQLNTIKVNDFEITVDGVKYNKSAYLVMVLTGSNVGSMTGLMEDEIKIKDGIFELLVVNESNPIDLGELLLKVIRNEDISNSPSIEVFKGHEFEIDCKNPDIAVSIDGEKGPALPIKIKVQQKALNVLVAKKLK</sequence>
<reference evidence="14" key="2">
    <citation type="submission" date="2018-07" db="EMBL/GenBank/DDBJ databases">
        <authorList>
            <person name="Quirk P.G."/>
            <person name="Krulwich T.A."/>
        </authorList>
    </citation>
    <scope>NUCLEOTIDE SEQUENCE</scope>
    <source>
        <strain evidence="14">CCRI-22567</strain>
    </source>
</reference>
<evidence type="ECO:0000256" key="9">
    <source>
        <dbReference type="ARBA" id="ARBA00022842"/>
    </source>
</evidence>
<evidence type="ECO:0000256" key="8">
    <source>
        <dbReference type="ARBA" id="ARBA00022840"/>
    </source>
</evidence>
<keyword evidence="10" id="KW-0443">Lipid metabolism</keyword>
<dbReference type="PANTHER" id="PTHR12358:SF106">
    <property type="entry name" value="LIPID KINASE YEGS"/>
    <property type="match status" value="1"/>
</dbReference>
<evidence type="ECO:0000313" key="17">
    <source>
        <dbReference type="Proteomes" id="UP000319424"/>
    </source>
</evidence>
<dbReference type="EMBL" id="VJXW01000001">
    <property type="protein sequence ID" value="TRW28771.1"/>
    <property type="molecule type" value="Genomic_DNA"/>
</dbReference>
<dbReference type="Pfam" id="PF00781">
    <property type="entry name" value="DAGK_cat"/>
    <property type="match status" value="1"/>
</dbReference>
<dbReference type="InterPro" id="IPR001206">
    <property type="entry name" value="Diacylglycerol_kinase_cat_dom"/>
</dbReference>
<protein>
    <submittedName>
        <fullName evidence="14">YegS/Rv2252/BmrU family lipid kinase</fullName>
    </submittedName>
</protein>
<dbReference type="InterPro" id="IPR045540">
    <property type="entry name" value="YegS/DAGK_C"/>
</dbReference>